<dbReference type="InterPro" id="IPR016181">
    <property type="entry name" value="Acyl_CoA_acyltransferase"/>
</dbReference>
<accession>A9UYF0</accession>
<keyword evidence="5" id="KW-0479">Metal-binding</keyword>
<keyword evidence="8" id="KW-0007">Acetylation</keyword>
<dbReference type="Gene3D" id="3.40.630.30">
    <property type="match status" value="1"/>
</dbReference>
<keyword evidence="4" id="KW-0808">Transferase</keyword>
<dbReference type="FunFam" id="3.40.630.30:FF:000002">
    <property type="entry name" value="Histone acetyltransferase"/>
    <property type="match status" value="1"/>
</dbReference>
<dbReference type="EMBL" id="CH991550">
    <property type="protein sequence ID" value="EDQ89451.1"/>
    <property type="molecule type" value="Genomic_DNA"/>
</dbReference>
<evidence type="ECO:0000313" key="16">
    <source>
        <dbReference type="Proteomes" id="UP000001357"/>
    </source>
</evidence>
<dbReference type="FunFam" id="3.30.60.60:FF:000001">
    <property type="entry name" value="Histone acetyltransferase"/>
    <property type="match status" value="1"/>
</dbReference>
<dbReference type="GO" id="GO:0008270">
    <property type="term" value="F:zinc ion binding"/>
    <property type="evidence" value="ECO:0007669"/>
    <property type="project" value="UniProtKB-KW"/>
</dbReference>
<evidence type="ECO:0000256" key="7">
    <source>
        <dbReference type="ARBA" id="ARBA00022833"/>
    </source>
</evidence>
<sequence>MGNNRIAPWYFSPYPECFTTVDIMYICETCLKFSRSETTYRRHKAKCKLRHPPGTEIYRKDGIQFFELDGRKQRDYCQNLCLLSKLFLDHKTLQYDTDPFLFYVMCSLDERGSHIVGYFSKEKESEQEYNVACILTLPQYQRMGYGTILIEFSYALSQEEHKTGSPEKPLSDLGLLSYRKYWSQAIVEVLRDVKEDISINDIADRTSIKVEDIISTLQHLSMIKYYKVNLQGYLDRRLSLEHDKAMKKRRIRIDPKFLKWTPTDWTSGW</sequence>
<comment type="similarity">
    <text evidence="2">Belongs to the MYST (SAS/MOZ) family.</text>
</comment>
<evidence type="ECO:0000313" key="15">
    <source>
        <dbReference type="EMBL" id="EDQ89451.1"/>
    </source>
</evidence>
<dbReference type="PANTHER" id="PTHR10615">
    <property type="entry name" value="HISTONE ACETYLTRANSFERASE"/>
    <property type="match status" value="1"/>
</dbReference>
<dbReference type="OMA" id="YKLSAWE"/>
<dbReference type="PROSITE" id="PS51726">
    <property type="entry name" value="MYST_HAT"/>
    <property type="match status" value="1"/>
</dbReference>
<dbReference type="FunFam" id="1.10.10.10:FF:000022">
    <property type="entry name" value="Histone acetyltransferase"/>
    <property type="match status" value="1"/>
</dbReference>
<reference evidence="15 16" key="1">
    <citation type="journal article" date="2008" name="Nature">
        <title>The genome of the choanoflagellate Monosiga brevicollis and the origin of metazoans.</title>
        <authorList>
            <consortium name="JGI Sequencing"/>
            <person name="King N."/>
            <person name="Westbrook M.J."/>
            <person name="Young S.L."/>
            <person name="Kuo A."/>
            <person name="Abedin M."/>
            <person name="Chapman J."/>
            <person name="Fairclough S."/>
            <person name="Hellsten U."/>
            <person name="Isogai Y."/>
            <person name="Letunic I."/>
            <person name="Marr M."/>
            <person name="Pincus D."/>
            <person name="Putnam N."/>
            <person name="Rokas A."/>
            <person name="Wright K.J."/>
            <person name="Zuzow R."/>
            <person name="Dirks W."/>
            <person name="Good M."/>
            <person name="Goodstein D."/>
            <person name="Lemons D."/>
            <person name="Li W."/>
            <person name="Lyons J.B."/>
            <person name="Morris A."/>
            <person name="Nichols S."/>
            <person name="Richter D.J."/>
            <person name="Salamov A."/>
            <person name="Bork P."/>
            <person name="Lim W.A."/>
            <person name="Manning G."/>
            <person name="Miller W.T."/>
            <person name="McGinnis W."/>
            <person name="Shapiro H."/>
            <person name="Tjian R."/>
            <person name="Grigoriev I.V."/>
            <person name="Rokhsar D."/>
        </authorList>
    </citation>
    <scope>NUCLEOTIDE SEQUENCE [LARGE SCALE GENOMIC DNA]</scope>
    <source>
        <strain evidence="16">MX1 / ATCC 50154</strain>
    </source>
</reference>
<dbReference type="GO" id="GO:0005634">
    <property type="term" value="C:nucleus"/>
    <property type="evidence" value="ECO:0007669"/>
    <property type="project" value="UniProtKB-SubCell"/>
</dbReference>
<evidence type="ECO:0000259" key="14">
    <source>
        <dbReference type="PROSITE" id="PS51726"/>
    </source>
</evidence>
<dbReference type="SUPFAM" id="SSF55729">
    <property type="entry name" value="Acyl-CoA N-acyltransferases (Nat)"/>
    <property type="match status" value="1"/>
</dbReference>
<dbReference type="EC" id="2.3.1.48" evidence="3"/>
<feature type="active site" description="Proton donor/acceptor" evidence="13">
    <location>
        <position position="167"/>
    </location>
</feature>
<protein>
    <recommendedName>
        <fullName evidence="3">histone acetyltransferase</fullName>
        <ecNumber evidence="3">2.3.1.48</ecNumber>
    </recommendedName>
</protein>
<proteinExistence type="inferred from homology"/>
<keyword evidence="16" id="KW-1185">Reference proteome</keyword>
<evidence type="ECO:0000256" key="1">
    <source>
        <dbReference type="ARBA" id="ARBA00004123"/>
    </source>
</evidence>
<comment type="subcellular location">
    <subcellularLocation>
        <location evidence="1">Nucleus</location>
    </subcellularLocation>
</comment>
<dbReference type="eggNOG" id="KOG2747">
    <property type="taxonomic scope" value="Eukaryota"/>
</dbReference>
<dbReference type="RefSeq" id="XP_001745480.1">
    <property type="nucleotide sequence ID" value="XM_001745428.1"/>
</dbReference>
<keyword evidence="9" id="KW-0805">Transcription regulation</keyword>
<name>A9UYF0_MONBE</name>
<dbReference type="InterPro" id="IPR040706">
    <property type="entry name" value="Zf-MYST"/>
</dbReference>
<keyword evidence="10" id="KW-0804">Transcription</keyword>
<evidence type="ECO:0000256" key="12">
    <source>
        <dbReference type="ARBA" id="ARBA00023315"/>
    </source>
</evidence>
<dbReference type="InterPro" id="IPR036388">
    <property type="entry name" value="WH-like_DNA-bd_sf"/>
</dbReference>
<dbReference type="AlphaFoldDB" id="A9UYF0"/>
<keyword evidence="6" id="KW-0863">Zinc-finger</keyword>
<evidence type="ECO:0000256" key="8">
    <source>
        <dbReference type="ARBA" id="ARBA00022990"/>
    </source>
</evidence>
<dbReference type="InterPro" id="IPR002717">
    <property type="entry name" value="HAT_MYST-type"/>
</dbReference>
<dbReference type="Proteomes" id="UP000001357">
    <property type="component" value="Unassembled WGS sequence"/>
</dbReference>
<dbReference type="FunCoup" id="A9UYF0">
    <property type="interactions" value="1064"/>
</dbReference>
<dbReference type="GO" id="GO:0000724">
    <property type="term" value="P:double-strand break repair via homologous recombination"/>
    <property type="evidence" value="ECO:0000318"/>
    <property type="project" value="GO_Central"/>
</dbReference>
<keyword evidence="7" id="KW-0862">Zinc</keyword>
<dbReference type="GO" id="GO:0006355">
    <property type="term" value="P:regulation of DNA-templated transcription"/>
    <property type="evidence" value="ECO:0007669"/>
    <property type="project" value="InterPro"/>
</dbReference>
<evidence type="ECO:0000256" key="10">
    <source>
        <dbReference type="ARBA" id="ARBA00023163"/>
    </source>
</evidence>
<keyword evidence="11" id="KW-0539">Nucleus</keyword>
<evidence type="ECO:0000256" key="4">
    <source>
        <dbReference type="ARBA" id="ARBA00022679"/>
    </source>
</evidence>
<evidence type="ECO:0000256" key="3">
    <source>
        <dbReference type="ARBA" id="ARBA00013184"/>
    </source>
</evidence>
<evidence type="ECO:0000256" key="13">
    <source>
        <dbReference type="PIRSR" id="PIRSR602717-51"/>
    </source>
</evidence>
<dbReference type="CDD" id="cd04301">
    <property type="entry name" value="NAT_SF"/>
    <property type="match status" value="1"/>
</dbReference>
<evidence type="ECO:0000256" key="2">
    <source>
        <dbReference type="ARBA" id="ARBA00010107"/>
    </source>
</evidence>
<dbReference type="STRING" id="81824.A9UYF0"/>
<dbReference type="GeneID" id="5890983"/>
<dbReference type="InParanoid" id="A9UYF0"/>
<evidence type="ECO:0000256" key="5">
    <source>
        <dbReference type="ARBA" id="ARBA00022723"/>
    </source>
</evidence>
<evidence type="ECO:0000256" key="9">
    <source>
        <dbReference type="ARBA" id="ARBA00023015"/>
    </source>
</evidence>
<feature type="domain" description="MYST-type HAT" evidence="14">
    <location>
        <begin position="1"/>
        <end position="262"/>
    </location>
</feature>
<dbReference type="PANTHER" id="PTHR10615:SF219">
    <property type="entry name" value="HISTONE ACETYLTRANSFERASE KAT5"/>
    <property type="match status" value="1"/>
</dbReference>
<dbReference type="Gene3D" id="3.30.60.60">
    <property type="entry name" value="N-acetyl transferase-like"/>
    <property type="match status" value="1"/>
</dbReference>
<dbReference type="KEGG" id="mbr:MONBRDRAFT_7901"/>
<keyword evidence="12" id="KW-0012">Acyltransferase</keyword>
<dbReference type="Pfam" id="PF01853">
    <property type="entry name" value="MOZ_SAS"/>
    <property type="match status" value="1"/>
</dbReference>
<dbReference type="GO" id="GO:0035267">
    <property type="term" value="C:NuA4 histone acetyltransferase complex"/>
    <property type="evidence" value="ECO:0000318"/>
    <property type="project" value="GO_Central"/>
</dbReference>
<evidence type="ECO:0000256" key="6">
    <source>
        <dbReference type="ARBA" id="ARBA00022771"/>
    </source>
</evidence>
<dbReference type="Gene3D" id="1.10.10.10">
    <property type="entry name" value="Winged helix-like DNA-binding domain superfamily/Winged helix DNA-binding domain"/>
    <property type="match status" value="1"/>
</dbReference>
<organism evidence="15 16">
    <name type="scientific">Monosiga brevicollis</name>
    <name type="common">Choanoflagellate</name>
    <dbReference type="NCBI Taxonomy" id="81824"/>
    <lineage>
        <taxon>Eukaryota</taxon>
        <taxon>Choanoflagellata</taxon>
        <taxon>Craspedida</taxon>
        <taxon>Salpingoecidae</taxon>
        <taxon>Monosiga</taxon>
    </lineage>
</organism>
<gene>
    <name evidence="15" type="ORF">MONBRDRAFT_7901</name>
</gene>
<dbReference type="GO" id="GO:0046972">
    <property type="term" value="F:histone H4K16 acetyltransferase activity"/>
    <property type="evidence" value="ECO:0000318"/>
    <property type="project" value="GO_Central"/>
</dbReference>
<dbReference type="InterPro" id="IPR050603">
    <property type="entry name" value="MYST_HAT"/>
</dbReference>
<dbReference type="Pfam" id="PF17772">
    <property type="entry name" value="zf-MYST"/>
    <property type="match status" value="1"/>
</dbReference>
<evidence type="ECO:0000256" key="11">
    <source>
        <dbReference type="ARBA" id="ARBA00023242"/>
    </source>
</evidence>